<keyword evidence="3" id="KW-1185">Reference proteome</keyword>
<dbReference type="Gene3D" id="3.30.420.10">
    <property type="entry name" value="Ribonuclease H-like superfamily/Ribonuclease H"/>
    <property type="match status" value="1"/>
</dbReference>
<sequence>MAEQVVKQEKLSIVRACELVCLSRSMWYYKTKRDDSEVIDKLTEMSEIKPNRGFDYYFYRIRSQGFKWNRKRVLRVYRLLGLQLRRKSKKRLPARVKTPLDQPQAPRQVWSADFMSDGLMTGRKFRVFNLIDDYNREALCTTSALSMPALRVVEYLRQAIEVYGKPLQIRVDNGPEFISKIFMSYCETEGIEINYIQPGKPSQNGYIERFNKTFREDVLDAYIFRNLEEVQQIAEGFREDYNKYHPHKSMGRKSPNQIYKEFSLGLDPMKKEKLCNLELSENG</sequence>
<evidence type="ECO:0000313" key="3">
    <source>
        <dbReference type="Proteomes" id="UP000199438"/>
    </source>
</evidence>
<dbReference type="InterPro" id="IPR048020">
    <property type="entry name" value="Transpos_IS3"/>
</dbReference>
<dbReference type="GO" id="GO:0003676">
    <property type="term" value="F:nucleic acid binding"/>
    <property type="evidence" value="ECO:0007669"/>
    <property type="project" value="InterPro"/>
</dbReference>
<dbReference type="Proteomes" id="UP000199438">
    <property type="component" value="Unassembled WGS sequence"/>
</dbReference>
<evidence type="ECO:0000313" key="2">
    <source>
        <dbReference type="EMBL" id="SFC92268.1"/>
    </source>
</evidence>
<dbReference type="PANTHER" id="PTHR47515:SF2">
    <property type="entry name" value="INTEGRASE CORE DOMAIN PROTEIN"/>
    <property type="match status" value="1"/>
</dbReference>
<dbReference type="InterPro" id="IPR001584">
    <property type="entry name" value="Integrase_cat-core"/>
</dbReference>
<dbReference type="PROSITE" id="PS50994">
    <property type="entry name" value="INTEGRASE"/>
    <property type="match status" value="1"/>
</dbReference>
<organism evidence="2 3">
    <name type="scientific">Zunongwangia mangrovi</name>
    <dbReference type="NCBI Taxonomy" id="1334022"/>
    <lineage>
        <taxon>Bacteria</taxon>
        <taxon>Pseudomonadati</taxon>
        <taxon>Bacteroidota</taxon>
        <taxon>Flavobacteriia</taxon>
        <taxon>Flavobacteriales</taxon>
        <taxon>Flavobacteriaceae</taxon>
        <taxon>Zunongwangia</taxon>
    </lineage>
</organism>
<evidence type="ECO:0000259" key="1">
    <source>
        <dbReference type="PROSITE" id="PS50994"/>
    </source>
</evidence>
<name>A0A1I1N9W8_9FLAO</name>
<dbReference type="AlphaFoldDB" id="A0A1I1N9W8"/>
<feature type="domain" description="Integrase catalytic" evidence="1">
    <location>
        <begin position="102"/>
        <end position="263"/>
    </location>
</feature>
<reference evidence="3" key="1">
    <citation type="submission" date="2016-10" db="EMBL/GenBank/DDBJ databases">
        <authorList>
            <person name="Varghese N."/>
            <person name="Submissions S."/>
        </authorList>
    </citation>
    <scope>NUCLEOTIDE SEQUENCE [LARGE SCALE GENOMIC DNA]</scope>
    <source>
        <strain evidence="3">DSM 24499</strain>
    </source>
</reference>
<dbReference type="Pfam" id="PF13683">
    <property type="entry name" value="rve_3"/>
    <property type="match status" value="1"/>
</dbReference>
<dbReference type="NCBIfam" id="NF033516">
    <property type="entry name" value="transpos_IS3"/>
    <property type="match status" value="1"/>
</dbReference>
<accession>A0A1I1N9W8</accession>
<dbReference type="OrthoDB" id="9815231at2"/>
<dbReference type="PANTHER" id="PTHR47515">
    <property type="entry name" value="LOW CALCIUM RESPONSE LOCUS PROTEIN T"/>
    <property type="match status" value="1"/>
</dbReference>
<gene>
    <name evidence="2" type="ORF">SAMN04487907_11415</name>
</gene>
<dbReference type="GO" id="GO:0015074">
    <property type="term" value="P:DNA integration"/>
    <property type="evidence" value="ECO:0007669"/>
    <property type="project" value="InterPro"/>
</dbReference>
<dbReference type="SUPFAM" id="SSF53098">
    <property type="entry name" value="Ribonuclease H-like"/>
    <property type="match status" value="1"/>
</dbReference>
<dbReference type="InterPro" id="IPR012337">
    <property type="entry name" value="RNaseH-like_sf"/>
</dbReference>
<dbReference type="EMBL" id="FOKV01000014">
    <property type="protein sequence ID" value="SFC92268.1"/>
    <property type="molecule type" value="Genomic_DNA"/>
</dbReference>
<protein>
    <submittedName>
        <fullName evidence="2">Putative transposase</fullName>
    </submittedName>
</protein>
<dbReference type="STRING" id="1334022.SAMN04487907_11415"/>
<proteinExistence type="predicted"/>
<dbReference type="InterPro" id="IPR036397">
    <property type="entry name" value="RNaseH_sf"/>
</dbReference>